<dbReference type="InterPro" id="IPR012674">
    <property type="entry name" value="Calycin"/>
</dbReference>
<name>A0A448ZLY6_9STRA</name>
<dbReference type="EMBL" id="CAACVS010000511">
    <property type="protein sequence ID" value="VEU43047.1"/>
    <property type="molecule type" value="Genomic_DNA"/>
</dbReference>
<dbReference type="OrthoDB" id="44721at2759"/>
<evidence type="ECO:0000313" key="2">
    <source>
        <dbReference type="EMBL" id="VEU43047.1"/>
    </source>
</evidence>
<feature type="region of interest" description="Disordered" evidence="1">
    <location>
        <begin position="141"/>
        <end position="168"/>
    </location>
</feature>
<dbReference type="AlphaFoldDB" id="A0A448ZLY6"/>
<dbReference type="Proteomes" id="UP000291116">
    <property type="component" value="Unassembled WGS sequence"/>
</dbReference>
<feature type="compositionally biased region" description="Low complexity" evidence="1">
    <location>
        <begin position="159"/>
        <end position="168"/>
    </location>
</feature>
<reference evidence="2 3" key="1">
    <citation type="submission" date="2019-01" db="EMBL/GenBank/DDBJ databases">
        <authorList>
            <person name="Ferrante I. M."/>
        </authorList>
    </citation>
    <scope>NUCLEOTIDE SEQUENCE [LARGE SCALE GENOMIC DNA]</scope>
    <source>
        <strain evidence="2 3">B856</strain>
    </source>
</reference>
<dbReference type="SUPFAM" id="SSF50814">
    <property type="entry name" value="Lipocalins"/>
    <property type="match status" value="1"/>
</dbReference>
<accession>A0A448ZLY6</accession>
<sequence>MASPRCSSFAFETGFPGSPHSITSNHGSNGPSEITARSLARSCGLLSATLWIGYTLGASKAPPTAPVLSSDLNVLASLRVLADRFEEWIQWIVVPLYLLGTVTYLSVRTYNDTDWTLVLSSTKTSEKKFRYSLLPSLRMASTETIPEEPEEEGLKEETTTPLSVTPLPSQKYDKPAPIDMNGTFKVVENHNFAEFLNAQGLPWFLCKAASKARPTHTFSLPTYSDLTITIKGIIESETHYTIDGPCTETTIRGRVFRDSVNYLYEESDEGENDGVCVGLRTTKVSVGEGYAVHVQRRIVPAGATYAPPKGQHAYDLGTPADVDRLLMTNTLVYDEPAKGGSGVVASQLFHRQ</sequence>
<keyword evidence="3" id="KW-1185">Reference proteome</keyword>
<evidence type="ECO:0000313" key="3">
    <source>
        <dbReference type="Proteomes" id="UP000291116"/>
    </source>
</evidence>
<dbReference type="Gene3D" id="2.40.128.20">
    <property type="match status" value="1"/>
</dbReference>
<gene>
    <name evidence="2" type="ORF">PSNMU_V1.4_AUG-EV-PASAV3_0100450</name>
</gene>
<organism evidence="2 3">
    <name type="scientific">Pseudo-nitzschia multistriata</name>
    <dbReference type="NCBI Taxonomy" id="183589"/>
    <lineage>
        <taxon>Eukaryota</taxon>
        <taxon>Sar</taxon>
        <taxon>Stramenopiles</taxon>
        <taxon>Ochrophyta</taxon>
        <taxon>Bacillariophyta</taxon>
        <taxon>Bacillariophyceae</taxon>
        <taxon>Bacillariophycidae</taxon>
        <taxon>Bacillariales</taxon>
        <taxon>Bacillariaceae</taxon>
        <taxon>Pseudo-nitzschia</taxon>
    </lineage>
</organism>
<proteinExistence type="predicted"/>
<protein>
    <submittedName>
        <fullName evidence="2">Uncharacterized protein</fullName>
    </submittedName>
</protein>
<evidence type="ECO:0000256" key="1">
    <source>
        <dbReference type="SAM" id="MobiDB-lite"/>
    </source>
</evidence>
<feature type="compositionally biased region" description="Acidic residues" evidence="1">
    <location>
        <begin position="145"/>
        <end position="154"/>
    </location>
</feature>